<reference evidence="3" key="1">
    <citation type="submission" date="2008-10" db="EMBL/GenBank/DDBJ databases">
        <authorList>
            <person name="Chan A."/>
            <person name="Puiu D."/>
            <person name="Melake A."/>
            <person name="Orvis J."/>
            <person name="Zhao Q."/>
            <person name="Wortman J."/>
            <person name="Utterback T."/>
            <person name="Rosovitz M.J."/>
            <person name="Inman J.M."/>
            <person name="Amedeo P."/>
            <person name="Schobel S."/>
            <person name="Galinsky K."/>
            <person name="Fraser C."/>
            <person name="Ravel J."/>
            <person name="Rabinowicz P."/>
        </authorList>
    </citation>
    <scope>NUCLEOTIDE SEQUENCE [LARGE SCALE GENOMIC DNA]</scope>
</reference>
<accession>B9T3C3</accession>
<evidence type="ECO:0000313" key="3">
    <source>
        <dbReference type="EMBL" id="EEF29644.1"/>
    </source>
</evidence>
<feature type="domain" description="RNase H type-1" evidence="1">
    <location>
        <begin position="12"/>
        <end position="84"/>
    </location>
</feature>
<keyword evidence="4" id="KW-1185">Reference proteome</keyword>
<name>B9T3C3_RICCO</name>
<dbReference type="GO" id="GO:0004523">
    <property type="term" value="F:RNA-DNA hybrid ribonuclease activity"/>
    <property type="evidence" value="ECO:0007669"/>
    <property type="project" value="InterPro"/>
</dbReference>
<evidence type="ECO:0000259" key="1">
    <source>
        <dbReference type="Pfam" id="PF13456"/>
    </source>
</evidence>
<dbReference type="InterPro" id="IPR002156">
    <property type="entry name" value="RNaseH_domain"/>
</dbReference>
<protein>
    <recommendedName>
        <fullName evidence="1">RNase H type-1 domain-containing protein</fullName>
    </recommendedName>
</protein>
<dbReference type="InParanoid" id="B9T3C3"/>
<dbReference type="EMBL" id="EQ974411">
    <property type="protein sequence ID" value="EEF29644.1"/>
    <property type="molecule type" value="Genomic_DNA"/>
</dbReference>
<dbReference type="EMBL" id="EQ983040">
    <property type="protein sequence ID" value="EEF24210.1"/>
    <property type="molecule type" value="Genomic_DNA"/>
</dbReference>
<gene>
    <name evidence="3" type="ORF">RCOM_1750160</name>
    <name evidence="2" type="ORF">RCOM_1908840</name>
</gene>
<sequence>MASWSEKDSVGGSSTVAEAMAVCWARQVIHDGGLRDVEVESDGKVLVDGLNDNGCPEIYGELLLQDIKDIARLVNVFKFSQIARRLAYIINVVNDEFIWIKEVPTSVEPLVIDDVRPLPTHAF</sequence>
<evidence type="ECO:0000313" key="2">
    <source>
        <dbReference type="EMBL" id="EEF24210.1"/>
    </source>
</evidence>
<evidence type="ECO:0000313" key="4">
    <source>
        <dbReference type="Proteomes" id="UP000008311"/>
    </source>
</evidence>
<proteinExistence type="predicted"/>
<reference evidence="4" key="2">
    <citation type="journal article" date="2010" name="Nat. Biotechnol.">
        <title>Draft genome sequence of the oilseed species Ricinus communis.</title>
        <authorList>
            <person name="Chan A.P."/>
            <person name="Crabtree J."/>
            <person name="Zhao Q."/>
            <person name="Lorenzi H."/>
            <person name="Orvis J."/>
            <person name="Puiu D."/>
            <person name="Melake-Berhan A."/>
            <person name="Jones K.M."/>
            <person name="Redman J."/>
            <person name="Chen G."/>
            <person name="Cahoon E.B."/>
            <person name="Gedil M."/>
            <person name="Stanke M."/>
            <person name="Haas B.J."/>
            <person name="Wortman J.R."/>
            <person name="Fraser-Liggett C.M."/>
            <person name="Ravel J."/>
            <person name="Rabinowicz P.D."/>
        </authorList>
    </citation>
    <scope>NUCLEOTIDE SEQUENCE [LARGE SCALE GENOMIC DNA]</scope>
    <source>
        <strain evidence="4">cv. Hale</strain>
    </source>
</reference>
<dbReference type="GO" id="GO:0003676">
    <property type="term" value="F:nucleic acid binding"/>
    <property type="evidence" value="ECO:0007669"/>
    <property type="project" value="InterPro"/>
</dbReference>
<dbReference type="Pfam" id="PF13456">
    <property type="entry name" value="RVT_3"/>
    <property type="match status" value="1"/>
</dbReference>
<dbReference type="Proteomes" id="UP000008311">
    <property type="component" value="Unassembled WGS sequence"/>
</dbReference>
<organism evidence="4">
    <name type="scientific">Ricinus communis</name>
    <name type="common">Castor bean</name>
    <dbReference type="NCBI Taxonomy" id="3988"/>
    <lineage>
        <taxon>Eukaryota</taxon>
        <taxon>Viridiplantae</taxon>
        <taxon>Streptophyta</taxon>
        <taxon>Embryophyta</taxon>
        <taxon>Tracheophyta</taxon>
        <taxon>Spermatophyta</taxon>
        <taxon>Magnoliopsida</taxon>
        <taxon>eudicotyledons</taxon>
        <taxon>Gunneridae</taxon>
        <taxon>Pentapetalae</taxon>
        <taxon>rosids</taxon>
        <taxon>fabids</taxon>
        <taxon>Malpighiales</taxon>
        <taxon>Euphorbiaceae</taxon>
        <taxon>Acalyphoideae</taxon>
        <taxon>Acalypheae</taxon>
        <taxon>Ricinus</taxon>
    </lineage>
</organism>
<dbReference type="AlphaFoldDB" id="B9T3C3"/>